<evidence type="ECO:0000256" key="3">
    <source>
        <dbReference type="ARBA" id="ARBA00004406"/>
    </source>
</evidence>
<dbReference type="GO" id="GO:0005789">
    <property type="term" value="C:endoplasmic reticulum membrane"/>
    <property type="evidence" value="ECO:0007669"/>
    <property type="project" value="UniProtKB-SubCell"/>
</dbReference>
<dbReference type="PRINTS" id="PR00463">
    <property type="entry name" value="EP450I"/>
</dbReference>
<dbReference type="GO" id="GO:0020037">
    <property type="term" value="F:heme binding"/>
    <property type="evidence" value="ECO:0007669"/>
    <property type="project" value="InterPro"/>
</dbReference>
<dbReference type="InParanoid" id="A0A7E5WLK0"/>
<evidence type="ECO:0000313" key="17">
    <source>
        <dbReference type="Proteomes" id="UP000322000"/>
    </source>
</evidence>
<evidence type="ECO:0000256" key="4">
    <source>
        <dbReference type="ARBA" id="ARBA00010617"/>
    </source>
</evidence>
<dbReference type="Proteomes" id="UP000322000">
    <property type="component" value="Chromosome 19"/>
</dbReference>
<dbReference type="CTD" id="100127026"/>
<comment type="cofactor">
    <cofactor evidence="1 15">
        <name>heme</name>
        <dbReference type="ChEBI" id="CHEBI:30413"/>
    </cofactor>
</comment>
<evidence type="ECO:0000256" key="6">
    <source>
        <dbReference type="ARBA" id="ARBA00022617"/>
    </source>
</evidence>
<keyword evidence="9" id="KW-0492">Microsome</keyword>
<dbReference type="AlphaFoldDB" id="A0A7E5WLK0"/>
<dbReference type="SUPFAM" id="SSF48264">
    <property type="entry name" value="Cytochrome P450"/>
    <property type="match status" value="1"/>
</dbReference>
<keyword evidence="8" id="KW-0256">Endoplasmic reticulum</keyword>
<evidence type="ECO:0000256" key="10">
    <source>
        <dbReference type="ARBA" id="ARBA00023002"/>
    </source>
</evidence>
<keyword evidence="10 16" id="KW-0560">Oxidoreductase</keyword>
<organism evidence="17 18">
    <name type="scientific">Trichoplusia ni</name>
    <name type="common">Cabbage looper</name>
    <dbReference type="NCBI Taxonomy" id="7111"/>
    <lineage>
        <taxon>Eukaryota</taxon>
        <taxon>Metazoa</taxon>
        <taxon>Ecdysozoa</taxon>
        <taxon>Arthropoda</taxon>
        <taxon>Hexapoda</taxon>
        <taxon>Insecta</taxon>
        <taxon>Pterygota</taxon>
        <taxon>Neoptera</taxon>
        <taxon>Endopterygota</taxon>
        <taxon>Lepidoptera</taxon>
        <taxon>Glossata</taxon>
        <taxon>Ditrysia</taxon>
        <taxon>Noctuoidea</taxon>
        <taxon>Noctuidae</taxon>
        <taxon>Plusiinae</taxon>
        <taxon>Trichoplusia</taxon>
    </lineage>
</organism>
<dbReference type="RefSeq" id="XP_026741227.1">
    <property type="nucleotide sequence ID" value="XM_026885426.1"/>
</dbReference>
<dbReference type="KEGG" id="tnl:113503450"/>
<dbReference type="GeneID" id="113503450"/>
<dbReference type="EC" id="1.14.14.1" evidence="5"/>
<evidence type="ECO:0000256" key="11">
    <source>
        <dbReference type="ARBA" id="ARBA00023004"/>
    </source>
</evidence>
<evidence type="ECO:0000256" key="14">
    <source>
        <dbReference type="ARBA" id="ARBA00047827"/>
    </source>
</evidence>
<evidence type="ECO:0000256" key="15">
    <source>
        <dbReference type="PIRSR" id="PIRSR602401-1"/>
    </source>
</evidence>
<evidence type="ECO:0000256" key="13">
    <source>
        <dbReference type="ARBA" id="ARBA00023136"/>
    </source>
</evidence>
<dbReference type="PANTHER" id="PTHR24292">
    <property type="entry name" value="CYTOCHROME P450"/>
    <property type="match status" value="1"/>
</dbReference>
<dbReference type="InterPro" id="IPR001128">
    <property type="entry name" value="Cyt_P450"/>
</dbReference>
<keyword evidence="7 15" id="KW-0479">Metal-binding</keyword>
<dbReference type="GO" id="GO:0005506">
    <property type="term" value="F:iron ion binding"/>
    <property type="evidence" value="ECO:0007669"/>
    <property type="project" value="InterPro"/>
</dbReference>
<keyword evidence="17" id="KW-1185">Reference proteome</keyword>
<feature type="binding site" description="axial binding residue" evidence="15">
    <location>
        <position position="442"/>
    </location>
    <ligand>
        <name>heme</name>
        <dbReference type="ChEBI" id="CHEBI:30413"/>
    </ligand>
    <ligandPart>
        <name>Fe</name>
        <dbReference type="ChEBI" id="CHEBI:18248"/>
    </ligandPart>
</feature>
<dbReference type="FunCoup" id="A0A7E5WLK0">
    <property type="interactions" value="289"/>
</dbReference>
<comment type="subcellular location">
    <subcellularLocation>
        <location evidence="3">Endoplasmic reticulum membrane</location>
        <topology evidence="3">Peripheral membrane protein</topology>
    </subcellularLocation>
    <subcellularLocation>
        <location evidence="2">Microsome membrane</location>
        <topology evidence="2">Peripheral membrane protein</topology>
    </subcellularLocation>
</comment>
<evidence type="ECO:0000256" key="12">
    <source>
        <dbReference type="ARBA" id="ARBA00023033"/>
    </source>
</evidence>
<dbReference type="Gene3D" id="1.10.630.10">
    <property type="entry name" value="Cytochrome P450"/>
    <property type="match status" value="1"/>
</dbReference>
<comment type="catalytic activity">
    <reaction evidence="14">
        <text>an organic molecule + reduced [NADPH--hemoprotein reductase] + O2 = an alcohol + oxidized [NADPH--hemoprotein reductase] + H2O + H(+)</text>
        <dbReference type="Rhea" id="RHEA:17149"/>
        <dbReference type="Rhea" id="RHEA-COMP:11964"/>
        <dbReference type="Rhea" id="RHEA-COMP:11965"/>
        <dbReference type="ChEBI" id="CHEBI:15377"/>
        <dbReference type="ChEBI" id="CHEBI:15378"/>
        <dbReference type="ChEBI" id="CHEBI:15379"/>
        <dbReference type="ChEBI" id="CHEBI:30879"/>
        <dbReference type="ChEBI" id="CHEBI:57618"/>
        <dbReference type="ChEBI" id="CHEBI:58210"/>
        <dbReference type="ChEBI" id="CHEBI:142491"/>
        <dbReference type="EC" id="1.14.14.1"/>
    </reaction>
</comment>
<evidence type="ECO:0000256" key="5">
    <source>
        <dbReference type="ARBA" id="ARBA00012109"/>
    </source>
</evidence>
<evidence type="ECO:0000256" key="8">
    <source>
        <dbReference type="ARBA" id="ARBA00022824"/>
    </source>
</evidence>
<gene>
    <name evidence="18" type="primary">LOC113503450</name>
</gene>
<dbReference type="GO" id="GO:0016712">
    <property type="term" value="F:oxidoreductase activity, acting on paired donors, with incorporation or reduction of molecular oxygen, reduced flavin or flavoprotein as one donor, and incorporation of one atom of oxygen"/>
    <property type="evidence" value="ECO:0007669"/>
    <property type="project" value="UniProtKB-EC"/>
</dbReference>
<reference evidence="18" key="1">
    <citation type="submission" date="2025-08" db="UniProtKB">
        <authorList>
            <consortium name="RefSeq"/>
        </authorList>
    </citation>
    <scope>IDENTIFICATION</scope>
</reference>
<dbReference type="CDD" id="cd11056">
    <property type="entry name" value="CYP6-like"/>
    <property type="match status" value="1"/>
</dbReference>
<protein>
    <recommendedName>
        <fullName evidence="5">unspecific monooxygenase</fullName>
        <ecNumber evidence="5">1.14.14.1</ecNumber>
    </recommendedName>
</protein>
<evidence type="ECO:0000256" key="16">
    <source>
        <dbReference type="RuleBase" id="RU000461"/>
    </source>
</evidence>
<keyword evidence="12 16" id="KW-0503">Monooxygenase</keyword>
<sequence length="500" mass="58204">MPFTLALLIIACSLVYYYCTRTFNFWKDKNVKGPNPIPLFGNFIEVFLRRKHVGILYNDLYKEYKNEKVVGLFRMISPTLLVRDLDIVKQVLIKDFELLPDRGLYYSKEALGDNLFHATYDVSKTIRKHVTSIFTSRKFRNNFDLFVDRADKFLDYLENKTMKKSEFEVLPIFRKYAVDSIMIAFCGLDVKAYDDDNPLCDFMDAQIQTPTYFIEMELLFPGTLAKWNLSAFPKSVREFCQQVVRTGISNVAKEDSLNVKNNLIDVIAELLKDNKVAKEGEDSFMQVTEDMLIGQVFIFYFAGYGNNSLVTTYALYHLAQNPEVQDKLIAEIDEVLEKYDGKLTYDAFREMKYLQMVFDETIRMHPLTNSITRNVRTDVKIEGMDLVIPKDTIVVVSPYAIQHDEKYYPEPEKFEPERFSPENVRQRHPCAMVSFGAGPRSCLGSRYAHLQFGICMAKLLSKYRVEATENTVKTIDYTAMRLLLTPSDRIYLRLVRRNRQ</sequence>
<dbReference type="InterPro" id="IPR017972">
    <property type="entry name" value="Cyt_P450_CS"/>
</dbReference>
<keyword evidence="6 15" id="KW-0349">Heme</keyword>
<evidence type="ECO:0000256" key="1">
    <source>
        <dbReference type="ARBA" id="ARBA00001971"/>
    </source>
</evidence>
<evidence type="ECO:0000256" key="2">
    <source>
        <dbReference type="ARBA" id="ARBA00004174"/>
    </source>
</evidence>
<dbReference type="InterPro" id="IPR002401">
    <property type="entry name" value="Cyt_P450_E_grp-I"/>
</dbReference>
<keyword evidence="11 15" id="KW-0408">Iron</keyword>
<dbReference type="PRINTS" id="PR00385">
    <property type="entry name" value="P450"/>
</dbReference>
<evidence type="ECO:0000256" key="9">
    <source>
        <dbReference type="ARBA" id="ARBA00022848"/>
    </source>
</evidence>
<name>A0A7E5WLK0_TRINI</name>
<proteinExistence type="inferred from homology"/>
<accession>A0A7E5WLK0</accession>
<dbReference type="PANTHER" id="PTHR24292:SF104">
    <property type="entry name" value="CYTOCHROME P450 308A1-RELATED"/>
    <property type="match status" value="1"/>
</dbReference>
<keyword evidence="13" id="KW-0472">Membrane</keyword>
<dbReference type="FunFam" id="1.10.630.10:FF:000182">
    <property type="entry name" value="Cytochrome P450 3A4"/>
    <property type="match status" value="1"/>
</dbReference>
<evidence type="ECO:0000256" key="7">
    <source>
        <dbReference type="ARBA" id="ARBA00022723"/>
    </source>
</evidence>
<comment type="similarity">
    <text evidence="4 16">Belongs to the cytochrome P450 family.</text>
</comment>
<dbReference type="Pfam" id="PF00067">
    <property type="entry name" value="p450"/>
    <property type="match status" value="1"/>
</dbReference>
<dbReference type="InterPro" id="IPR036396">
    <property type="entry name" value="Cyt_P450_sf"/>
</dbReference>
<evidence type="ECO:0000313" key="18">
    <source>
        <dbReference type="RefSeq" id="XP_026741227.1"/>
    </source>
</evidence>
<dbReference type="InterPro" id="IPR050476">
    <property type="entry name" value="Insect_CytP450_Detox"/>
</dbReference>
<dbReference type="PROSITE" id="PS00086">
    <property type="entry name" value="CYTOCHROME_P450"/>
    <property type="match status" value="1"/>
</dbReference>
<dbReference type="OrthoDB" id="2789670at2759"/>